<evidence type="ECO:0000313" key="3">
    <source>
        <dbReference type="Proteomes" id="UP000193067"/>
    </source>
</evidence>
<reference evidence="2 3" key="1">
    <citation type="journal article" date="2015" name="Biotechnol. Biofuels">
        <title>Enhanced degradation of softwood versus hardwood by the white-rot fungus Pycnoporus coccineus.</title>
        <authorList>
            <person name="Couturier M."/>
            <person name="Navarro D."/>
            <person name="Chevret D."/>
            <person name="Henrissat B."/>
            <person name="Piumi F."/>
            <person name="Ruiz-Duenas F.J."/>
            <person name="Martinez A.T."/>
            <person name="Grigoriev I.V."/>
            <person name="Riley R."/>
            <person name="Lipzen A."/>
            <person name="Berrin J.G."/>
            <person name="Master E.R."/>
            <person name="Rosso M.N."/>
        </authorList>
    </citation>
    <scope>NUCLEOTIDE SEQUENCE [LARGE SCALE GENOMIC DNA]</scope>
    <source>
        <strain evidence="2 3">BRFM310</strain>
    </source>
</reference>
<evidence type="ECO:0000256" key="1">
    <source>
        <dbReference type="SAM" id="MobiDB-lite"/>
    </source>
</evidence>
<dbReference type="OrthoDB" id="3261690at2759"/>
<evidence type="ECO:0000313" key="2">
    <source>
        <dbReference type="EMBL" id="OSC96151.1"/>
    </source>
</evidence>
<dbReference type="STRING" id="1353009.A0A1Y2I8C7"/>
<feature type="compositionally biased region" description="Polar residues" evidence="1">
    <location>
        <begin position="470"/>
        <end position="479"/>
    </location>
</feature>
<feature type="region of interest" description="Disordered" evidence="1">
    <location>
        <begin position="166"/>
        <end position="187"/>
    </location>
</feature>
<dbReference type="AlphaFoldDB" id="A0A1Y2I8C7"/>
<dbReference type="Proteomes" id="UP000193067">
    <property type="component" value="Unassembled WGS sequence"/>
</dbReference>
<keyword evidence="3" id="KW-1185">Reference proteome</keyword>
<feature type="region of interest" description="Disordered" evidence="1">
    <location>
        <begin position="394"/>
        <end position="511"/>
    </location>
</feature>
<dbReference type="EMBL" id="KZ084268">
    <property type="protein sequence ID" value="OSC96151.1"/>
    <property type="molecule type" value="Genomic_DNA"/>
</dbReference>
<protein>
    <submittedName>
        <fullName evidence="2">Uncharacterized protein</fullName>
    </submittedName>
</protein>
<feature type="compositionally biased region" description="Basic and acidic residues" evidence="1">
    <location>
        <begin position="449"/>
        <end position="459"/>
    </location>
</feature>
<gene>
    <name evidence="2" type="ORF">PYCCODRAFT_1472856</name>
</gene>
<accession>A0A1Y2I8C7</accession>
<proteinExistence type="predicted"/>
<name>A0A1Y2I8C7_TRAC3</name>
<sequence length="511" mass="57796">MTRPSDWASYSALAEASALHVPPDEVNIAEEGVEELADEDWDSSEFEPVGQALGAYFFAKVVRDSDRMNWRCHAQCGMRLNAAHLFQLFRADGKAALAHNMGATGATRGSKASNPARIANKRTNTTPVLFHNGDAVNDLNLRLGRLKVQPLVTISGDDVEEARTAHAVEDDLSEDEDEQRPPSLEDDPEKFINLMFAQLAADIINKSPNNGPRNAGPYITIPEAGRLTVTWDTFKRPDLPFTAVRWKQSDAAHWQLQFDRFFPPQGKDLGHRQNFDSCNYFMMWEEIRTHLSAREVERIRERLRKHFNRLFWLPHTESDRMWDTRKVKTPKTWRYLGPATDESNPRGVKIAISPWKATQNIRLTTEVPQEVEDVEEEGDLPAFAGAMPRRAHDQPAVAIAAAQAERAHSDSAIPRQSVDYPARPEQGDHQGPTDHGPSVDEADDDDDLDGFHGLEDLRRLPPVRRSLSPHQQAARQLSRTILHHRFSATVSNRPIEQTRIQLREEEEESSD</sequence>
<feature type="compositionally biased region" description="Low complexity" evidence="1">
    <location>
        <begin position="394"/>
        <end position="404"/>
    </location>
</feature>
<feature type="compositionally biased region" description="Acidic residues" evidence="1">
    <location>
        <begin position="170"/>
        <end position="187"/>
    </location>
</feature>
<organism evidence="2 3">
    <name type="scientific">Trametes coccinea (strain BRFM310)</name>
    <name type="common">Pycnoporus coccineus</name>
    <dbReference type="NCBI Taxonomy" id="1353009"/>
    <lineage>
        <taxon>Eukaryota</taxon>
        <taxon>Fungi</taxon>
        <taxon>Dikarya</taxon>
        <taxon>Basidiomycota</taxon>
        <taxon>Agaricomycotina</taxon>
        <taxon>Agaricomycetes</taxon>
        <taxon>Polyporales</taxon>
        <taxon>Polyporaceae</taxon>
        <taxon>Trametes</taxon>
    </lineage>
</organism>
<feature type="compositionally biased region" description="Polar residues" evidence="1">
    <location>
        <begin position="488"/>
        <end position="500"/>
    </location>
</feature>